<keyword evidence="9" id="KW-1185">Reference proteome</keyword>
<dbReference type="GO" id="GO:0008843">
    <property type="term" value="F:endochitinase activity"/>
    <property type="evidence" value="ECO:0007669"/>
    <property type="project" value="UniProtKB-EC"/>
</dbReference>
<evidence type="ECO:0000313" key="9">
    <source>
        <dbReference type="Proteomes" id="UP001178288"/>
    </source>
</evidence>
<dbReference type="Gene3D" id="3.40.5.30">
    <property type="entry name" value="(Trans)glycosidases - domain 2"/>
    <property type="match status" value="1"/>
</dbReference>
<dbReference type="PROSITE" id="PS01095">
    <property type="entry name" value="GH18_1"/>
    <property type="match status" value="1"/>
</dbReference>
<feature type="domain" description="GH18" evidence="7">
    <location>
        <begin position="66"/>
        <end position="378"/>
    </location>
</feature>
<dbReference type="PROSITE" id="PS51910">
    <property type="entry name" value="GH18_2"/>
    <property type="match status" value="1"/>
</dbReference>
<accession>A0AA95MVH5</accession>
<evidence type="ECO:0000256" key="5">
    <source>
        <dbReference type="RuleBase" id="RU000489"/>
    </source>
</evidence>
<comment type="similarity">
    <text evidence="6">Belongs to the glycosyl hydrolase 18 family.</text>
</comment>
<dbReference type="Gene3D" id="3.20.20.80">
    <property type="entry name" value="Glycosidases"/>
    <property type="match status" value="1"/>
</dbReference>
<dbReference type="SUPFAM" id="SSF51445">
    <property type="entry name" value="(Trans)glycosidases"/>
    <property type="match status" value="1"/>
</dbReference>
<organism evidence="8 9">
    <name type="scientific">Neobacillus novalis</name>
    <dbReference type="NCBI Taxonomy" id="220687"/>
    <lineage>
        <taxon>Bacteria</taxon>
        <taxon>Bacillati</taxon>
        <taxon>Bacillota</taxon>
        <taxon>Bacilli</taxon>
        <taxon>Bacillales</taxon>
        <taxon>Bacillaceae</taxon>
        <taxon>Neobacillus</taxon>
    </lineage>
</organism>
<dbReference type="RefSeq" id="WP_066087379.1">
    <property type="nucleotide sequence ID" value="NZ_CP126114.1"/>
</dbReference>
<keyword evidence="4 5" id="KW-0326">Glycosidase</keyword>
<evidence type="ECO:0000313" key="8">
    <source>
        <dbReference type="EMBL" id="WHY88840.1"/>
    </source>
</evidence>
<dbReference type="InterPro" id="IPR011583">
    <property type="entry name" value="Chitinase_II/V-like_cat"/>
</dbReference>
<keyword evidence="3 5" id="KW-0378">Hydrolase</keyword>
<name>A0AA95MVH5_9BACI</name>
<evidence type="ECO:0000256" key="4">
    <source>
        <dbReference type="ARBA" id="ARBA00023295"/>
    </source>
</evidence>
<evidence type="ECO:0000256" key="3">
    <source>
        <dbReference type="ARBA" id="ARBA00022801"/>
    </source>
</evidence>
<dbReference type="PANTHER" id="PTHR11177">
    <property type="entry name" value="CHITINASE"/>
    <property type="match status" value="1"/>
</dbReference>
<proteinExistence type="inferred from homology"/>
<dbReference type="SMART" id="SM00636">
    <property type="entry name" value="Glyco_18"/>
    <property type="match status" value="1"/>
</dbReference>
<dbReference type="InterPro" id="IPR001223">
    <property type="entry name" value="Glyco_hydro18_cat"/>
</dbReference>
<dbReference type="GO" id="GO:0005975">
    <property type="term" value="P:carbohydrate metabolic process"/>
    <property type="evidence" value="ECO:0007669"/>
    <property type="project" value="InterPro"/>
</dbReference>
<dbReference type="Pfam" id="PF00704">
    <property type="entry name" value="Glyco_hydro_18"/>
    <property type="match status" value="1"/>
</dbReference>
<dbReference type="InterPro" id="IPR017853">
    <property type="entry name" value="GH"/>
</dbReference>
<evidence type="ECO:0000259" key="7">
    <source>
        <dbReference type="PROSITE" id="PS51910"/>
    </source>
</evidence>
<dbReference type="EMBL" id="CP126114">
    <property type="protein sequence ID" value="WHY88840.1"/>
    <property type="molecule type" value="Genomic_DNA"/>
</dbReference>
<dbReference type="EC" id="3.2.1.14" evidence="2"/>
<evidence type="ECO:0000256" key="2">
    <source>
        <dbReference type="ARBA" id="ARBA00012729"/>
    </source>
</evidence>
<gene>
    <name evidence="8" type="ORF">QNH39_13805</name>
</gene>
<dbReference type="KEGG" id="nnv:QNH39_13805"/>
<reference evidence="8" key="1">
    <citation type="submission" date="2023-05" db="EMBL/GenBank/DDBJ databases">
        <title>Comparative genomics of Bacillaceae isolates and their secondary metabolite potential.</title>
        <authorList>
            <person name="Song L."/>
            <person name="Nielsen L.J."/>
            <person name="Mohite O."/>
            <person name="Xu X."/>
            <person name="Weber T."/>
            <person name="Kovacs A.T."/>
        </authorList>
    </citation>
    <scope>NUCLEOTIDE SEQUENCE</scope>
    <source>
        <strain evidence="8">XLM17</strain>
    </source>
</reference>
<evidence type="ECO:0000256" key="1">
    <source>
        <dbReference type="ARBA" id="ARBA00000822"/>
    </source>
</evidence>
<sequence length="392" mass="43487">MNKRNLLFALVIIITFIGGILTGVLYSTNIATENNDTKSINIVNAPKSALKPEEKALPEIEKARSKALIAYVQDFRDPNGIEYAKLTHVIFSFAHPTKEGGILLNGDPALKNLRATVAIAKKYHTKVILGVGGWFHINGGESYPYFKAAISNSATRAKLVQELTSFADRENVDGIDIDFEHPRNKEDAANLAAFTKELSEQLHPKNKELSVAVYAKIHAVTLTETSFVNYETAMFQHVDHVNIMAYDGQWDDGYHAANLSPYPYTEKIVGYWANYFEANHLSKEKLVLGVPLYAQPENPKIKQVSYEAIINNNPANAASDTVKMNGTTYYYNGETTMKKKTKLALNHGFGGMMLWEAGLDAKGAHSLTGTISAELKNSSNDPVKYYTMKKNK</sequence>
<dbReference type="PANTHER" id="PTHR11177:SF317">
    <property type="entry name" value="CHITINASE 12-RELATED"/>
    <property type="match status" value="1"/>
</dbReference>
<protein>
    <recommendedName>
        <fullName evidence="2">chitinase</fullName>
        <ecNumber evidence="2">3.2.1.14</ecNumber>
    </recommendedName>
</protein>
<dbReference type="InterPro" id="IPR050314">
    <property type="entry name" value="Glycosyl_Hydrlase_18"/>
</dbReference>
<evidence type="ECO:0000256" key="6">
    <source>
        <dbReference type="RuleBase" id="RU004453"/>
    </source>
</evidence>
<comment type="catalytic activity">
    <reaction evidence="1">
        <text>Random endo-hydrolysis of N-acetyl-beta-D-glucosaminide (1-&gt;4)-beta-linkages in chitin and chitodextrins.</text>
        <dbReference type="EC" id="3.2.1.14"/>
    </reaction>
</comment>
<dbReference type="AlphaFoldDB" id="A0AA95MVH5"/>
<dbReference type="InterPro" id="IPR001579">
    <property type="entry name" value="Glyco_hydro_18_chit_AS"/>
</dbReference>
<dbReference type="Proteomes" id="UP001178288">
    <property type="component" value="Chromosome"/>
</dbReference>
<dbReference type="GO" id="GO:0008061">
    <property type="term" value="F:chitin binding"/>
    <property type="evidence" value="ECO:0007669"/>
    <property type="project" value="InterPro"/>
</dbReference>